<protein>
    <submittedName>
        <fullName evidence="2">Uncharacterized protein</fullName>
    </submittedName>
</protein>
<evidence type="ECO:0000313" key="2">
    <source>
        <dbReference type="EMBL" id="KAH7957983.1"/>
    </source>
</evidence>
<feature type="compositionally biased region" description="Polar residues" evidence="1">
    <location>
        <begin position="66"/>
        <end position="77"/>
    </location>
</feature>
<dbReference type="AlphaFoldDB" id="A0A9J6CY37"/>
<comment type="caution">
    <text evidence="2">The sequence shown here is derived from an EMBL/GenBank/DDBJ whole genome shotgun (WGS) entry which is preliminary data.</text>
</comment>
<feature type="region of interest" description="Disordered" evidence="1">
    <location>
        <begin position="1"/>
        <end position="21"/>
    </location>
</feature>
<dbReference type="EMBL" id="JABSTU010004662">
    <property type="protein sequence ID" value="KAH7957983.1"/>
    <property type="molecule type" value="Genomic_DNA"/>
</dbReference>
<feature type="compositionally biased region" description="Low complexity" evidence="1">
    <location>
        <begin position="219"/>
        <end position="229"/>
    </location>
</feature>
<evidence type="ECO:0000313" key="3">
    <source>
        <dbReference type="Proteomes" id="UP000821866"/>
    </source>
</evidence>
<dbReference type="Proteomes" id="UP000821866">
    <property type="component" value="Unassembled WGS sequence"/>
</dbReference>
<reference evidence="2" key="1">
    <citation type="journal article" date="2020" name="Cell">
        <title>Large-Scale Comparative Analyses of Tick Genomes Elucidate Their Genetic Diversity and Vector Capacities.</title>
        <authorList>
            <consortium name="Tick Genome and Microbiome Consortium (TIGMIC)"/>
            <person name="Jia N."/>
            <person name="Wang J."/>
            <person name="Shi W."/>
            <person name="Du L."/>
            <person name="Sun Y."/>
            <person name="Zhan W."/>
            <person name="Jiang J.F."/>
            <person name="Wang Q."/>
            <person name="Zhang B."/>
            <person name="Ji P."/>
            <person name="Bell-Sakyi L."/>
            <person name="Cui X.M."/>
            <person name="Yuan T.T."/>
            <person name="Jiang B.G."/>
            <person name="Yang W.F."/>
            <person name="Lam T.T."/>
            <person name="Chang Q.C."/>
            <person name="Ding S.J."/>
            <person name="Wang X.J."/>
            <person name="Zhu J.G."/>
            <person name="Ruan X.D."/>
            <person name="Zhao L."/>
            <person name="Wei J.T."/>
            <person name="Ye R.Z."/>
            <person name="Que T.C."/>
            <person name="Du C.H."/>
            <person name="Zhou Y.H."/>
            <person name="Cheng J.X."/>
            <person name="Dai P.F."/>
            <person name="Guo W.B."/>
            <person name="Han X.H."/>
            <person name="Huang E.J."/>
            <person name="Li L.F."/>
            <person name="Wei W."/>
            <person name="Gao Y.C."/>
            <person name="Liu J.Z."/>
            <person name="Shao H.Z."/>
            <person name="Wang X."/>
            <person name="Wang C.C."/>
            <person name="Yang T.C."/>
            <person name="Huo Q.B."/>
            <person name="Li W."/>
            <person name="Chen H.Y."/>
            <person name="Chen S.E."/>
            <person name="Zhou L.G."/>
            <person name="Ni X.B."/>
            <person name="Tian J.H."/>
            <person name="Sheng Y."/>
            <person name="Liu T."/>
            <person name="Pan Y.S."/>
            <person name="Xia L.Y."/>
            <person name="Li J."/>
            <person name="Zhao F."/>
            <person name="Cao W.C."/>
        </authorList>
    </citation>
    <scope>NUCLEOTIDE SEQUENCE</scope>
    <source>
        <strain evidence="2">Rmic-2018</strain>
    </source>
</reference>
<feature type="compositionally biased region" description="Basic and acidic residues" evidence="1">
    <location>
        <begin position="160"/>
        <end position="172"/>
    </location>
</feature>
<feature type="region of interest" description="Disordered" evidence="1">
    <location>
        <begin position="194"/>
        <end position="235"/>
    </location>
</feature>
<feature type="compositionally biased region" description="Polar residues" evidence="1">
    <location>
        <begin position="96"/>
        <end position="115"/>
    </location>
</feature>
<feature type="compositionally biased region" description="Polar residues" evidence="1">
    <location>
        <begin position="1"/>
        <end position="10"/>
    </location>
</feature>
<reference evidence="2" key="2">
    <citation type="submission" date="2021-09" db="EMBL/GenBank/DDBJ databases">
        <authorList>
            <person name="Jia N."/>
            <person name="Wang J."/>
            <person name="Shi W."/>
            <person name="Du L."/>
            <person name="Sun Y."/>
            <person name="Zhan W."/>
            <person name="Jiang J."/>
            <person name="Wang Q."/>
            <person name="Zhang B."/>
            <person name="Ji P."/>
            <person name="Sakyi L.B."/>
            <person name="Cui X."/>
            <person name="Yuan T."/>
            <person name="Jiang B."/>
            <person name="Yang W."/>
            <person name="Lam T.T.-Y."/>
            <person name="Chang Q."/>
            <person name="Ding S."/>
            <person name="Wang X."/>
            <person name="Zhu J."/>
            <person name="Ruan X."/>
            <person name="Zhao L."/>
            <person name="Wei J."/>
            <person name="Que T."/>
            <person name="Du C."/>
            <person name="Cheng J."/>
            <person name="Dai P."/>
            <person name="Han X."/>
            <person name="Huang E."/>
            <person name="Gao Y."/>
            <person name="Liu J."/>
            <person name="Shao H."/>
            <person name="Ye R."/>
            <person name="Li L."/>
            <person name="Wei W."/>
            <person name="Wang X."/>
            <person name="Wang C."/>
            <person name="Huo Q."/>
            <person name="Li W."/>
            <person name="Guo W."/>
            <person name="Chen H."/>
            <person name="Chen S."/>
            <person name="Zhou L."/>
            <person name="Zhou L."/>
            <person name="Ni X."/>
            <person name="Tian J."/>
            <person name="Zhou Y."/>
            <person name="Sheng Y."/>
            <person name="Liu T."/>
            <person name="Pan Y."/>
            <person name="Xia L."/>
            <person name="Li J."/>
            <person name="Zhao F."/>
            <person name="Cao W."/>
        </authorList>
    </citation>
    <scope>NUCLEOTIDE SEQUENCE</scope>
    <source>
        <strain evidence="2">Rmic-2018</strain>
        <tissue evidence="2">Larvae</tissue>
    </source>
</reference>
<organism evidence="2 3">
    <name type="scientific">Rhipicephalus microplus</name>
    <name type="common">Cattle tick</name>
    <name type="synonym">Boophilus microplus</name>
    <dbReference type="NCBI Taxonomy" id="6941"/>
    <lineage>
        <taxon>Eukaryota</taxon>
        <taxon>Metazoa</taxon>
        <taxon>Ecdysozoa</taxon>
        <taxon>Arthropoda</taxon>
        <taxon>Chelicerata</taxon>
        <taxon>Arachnida</taxon>
        <taxon>Acari</taxon>
        <taxon>Parasitiformes</taxon>
        <taxon>Ixodida</taxon>
        <taxon>Ixodoidea</taxon>
        <taxon>Ixodidae</taxon>
        <taxon>Rhipicephalinae</taxon>
        <taxon>Rhipicephalus</taxon>
        <taxon>Boophilus</taxon>
    </lineage>
</organism>
<name>A0A9J6CY37_RHIMP</name>
<keyword evidence="3" id="KW-1185">Reference proteome</keyword>
<sequence length="389" mass="43584">MLNSHWSNHSAKPPTTFPITASLSTKKTEKFRAFLIITKLQTAPTLRQKLPPLPPMAGKKPRGPPITSTTQPLSSCHQELPASRRKTEKKQRALSIASTSLPSPSKSQQKTQENIRTFPIEQSPWPAPTRTPTPLSLPHKTEGKPRAQLIGSTPQPLLPSHHESHVSRPKEEENAEPWRIPSIYKSLTKSAEWHPVPECHGQTGNEKQLPVARRDVESRQSSQSAPAAKSKTEDQISRLAARKIVPTALSKAPNKLHKTLQKMSPPTVPRLSALEKMGFCRIWKGRTSDQFLKSIYDGYRESSMIYIFGRVCIKCGRIRREALLKGLGSSFPSRPIMFWSEEGEDEARVPEEVMAAEALERVEIVGDIRGEQLTRLEYSLSYSSVQQFA</sequence>
<proteinExistence type="predicted"/>
<evidence type="ECO:0000256" key="1">
    <source>
        <dbReference type="SAM" id="MobiDB-lite"/>
    </source>
</evidence>
<accession>A0A9J6CY37</accession>
<feature type="region of interest" description="Disordered" evidence="1">
    <location>
        <begin position="46"/>
        <end position="179"/>
    </location>
</feature>
<gene>
    <name evidence="2" type="ORF">HPB51_028033</name>
</gene>